<proteinExistence type="predicted"/>
<dbReference type="Proteomes" id="UP000649617">
    <property type="component" value="Unassembled WGS sequence"/>
</dbReference>
<reference evidence="3" key="1">
    <citation type="submission" date="2021-02" db="EMBL/GenBank/DDBJ databases">
        <authorList>
            <person name="Dougan E. K."/>
            <person name="Rhodes N."/>
            <person name="Thang M."/>
            <person name="Chan C."/>
        </authorList>
    </citation>
    <scope>NUCLEOTIDE SEQUENCE</scope>
</reference>
<keyword evidence="1" id="KW-1133">Transmembrane helix</keyword>
<keyword evidence="2" id="KW-0732">Signal</keyword>
<organism evidence="3 4">
    <name type="scientific">Symbiodinium pilosum</name>
    <name type="common">Dinoflagellate</name>
    <dbReference type="NCBI Taxonomy" id="2952"/>
    <lineage>
        <taxon>Eukaryota</taxon>
        <taxon>Sar</taxon>
        <taxon>Alveolata</taxon>
        <taxon>Dinophyceae</taxon>
        <taxon>Suessiales</taxon>
        <taxon>Symbiodiniaceae</taxon>
        <taxon>Symbiodinium</taxon>
    </lineage>
</organism>
<evidence type="ECO:0000313" key="4">
    <source>
        <dbReference type="Proteomes" id="UP000649617"/>
    </source>
</evidence>
<dbReference type="EMBL" id="CAJNIZ010029890">
    <property type="protein sequence ID" value="CAE7519483.1"/>
    <property type="molecule type" value="Genomic_DNA"/>
</dbReference>
<dbReference type="AlphaFoldDB" id="A0A812T703"/>
<name>A0A812T703_SYMPI</name>
<evidence type="ECO:0000256" key="2">
    <source>
        <dbReference type="SAM" id="SignalP"/>
    </source>
</evidence>
<feature type="signal peptide" evidence="2">
    <location>
        <begin position="1"/>
        <end position="19"/>
    </location>
</feature>
<keyword evidence="1" id="KW-0472">Membrane</keyword>
<sequence length="105" mass="11983">MGVMLTLSYLHMWTALCICAPPTLYGGYRHYRKRTKIPAILRLKGDSSDWSKHPEEFFDINTPDAIARRRKAAEETIESVNAGAAQKFNEYATRPKLGFAFCRTL</sequence>
<protein>
    <submittedName>
        <fullName evidence="3">Uncharacterized protein</fullName>
    </submittedName>
</protein>
<gene>
    <name evidence="3" type="ORF">SPIL2461_LOCUS13586</name>
</gene>
<comment type="caution">
    <text evidence="3">The sequence shown here is derived from an EMBL/GenBank/DDBJ whole genome shotgun (WGS) entry which is preliminary data.</text>
</comment>
<feature type="transmembrane region" description="Helical" evidence="1">
    <location>
        <begin position="6"/>
        <end position="28"/>
    </location>
</feature>
<evidence type="ECO:0000256" key="1">
    <source>
        <dbReference type="SAM" id="Phobius"/>
    </source>
</evidence>
<keyword evidence="4" id="KW-1185">Reference proteome</keyword>
<evidence type="ECO:0000313" key="3">
    <source>
        <dbReference type="EMBL" id="CAE7519483.1"/>
    </source>
</evidence>
<feature type="chain" id="PRO_5032645402" evidence="2">
    <location>
        <begin position="20"/>
        <end position="105"/>
    </location>
</feature>
<keyword evidence="1" id="KW-0812">Transmembrane</keyword>
<accession>A0A812T703</accession>